<dbReference type="Gene3D" id="3.40.630.30">
    <property type="match status" value="1"/>
</dbReference>
<dbReference type="KEGG" id="lmd:METH_14020"/>
<proteinExistence type="predicted"/>
<dbReference type="PATRIC" id="fig|999552.6.peg.2803"/>
<dbReference type="RefSeq" id="WP_024091021.1">
    <property type="nucleotide sequence ID" value="NC_023135.1"/>
</dbReference>
<name>V9VVB8_9RHOB</name>
<reference evidence="2 3" key="1">
    <citation type="submission" date="2013-09" db="EMBL/GenBank/DDBJ databases">
        <authorList>
            <consortium name="DOE Joint Genome Institute"/>
            <person name="Klenk H.-P."/>
            <person name="Huntemann M."/>
            <person name="Han J."/>
            <person name="Chen A."/>
            <person name="Kyrpides N."/>
            <person name="Mavromatis K."/>
            <person name="Markowitz V."/>
            <person name="Palaniappan K."/>
            <person name="Ivanova N."/>
            <person name="Schaumberg A."/>
            <person name="Pati A."/>
            <person name="Liolios K."/>
            <person name="Nordberg H.P."/>
            <person name="Cantor M.N."/>
            <person name="Hua S.X."/>
            <person name="Woyke T."/>
        </authorList>
    </citation>
    <scope>NUCLEOTIDE SEQUENCE [LARGE SCALE GENOMIC DNA]</scope>
    <source>
        <strain evidence="2 3">DSM 14336</strain>
    </source>
</reference>
<dbReference type="SUPFAM" id="SSF55729">
    <property type="entry name" value="Acyl-CoA N-acyltransferases (Nat)"/>
    <property type="match status" value="1"/>
</dbReference>
<dbReference type="InterPro" id="IPR016181">
    <property type="entry name" value="Acyl_CoA_acyltransferase"/>
</dbReference>
<evidence type="ECO:0000259" key="1">
    <source>
        <dbReference type="PROSITE" id="PS51186"/>
    </source>
</evidence>
<feature type="domain" description="N-acetyltransferase" evidence="1">
    <location>
        <begin position="3"/>
        <end position="142"/>
    </location>
</feature>
<gene>
    <name evidence="2" type="ORF">METH_14020</name>
</gene>
<organism evidence="2 3">
    <name type="scientific">Leisingera methylohalidivorans DSM 14336</name>
    <dbReference type="NCBI Taxonomy" id="999552"/>
    <lineage>
        <taxon>Bacteria</taxon>
        <taxon>Pseudomonadati</taxon>
        <taxon>Pseudomonadota</taxon>
        <taxon>Alphaproteobacteria</taxon>
        <taxon>Rhodobacterales</taxon>
        <taxon>Roseobacteraceae</taxon>
        <taxon>Leisingera</taxon>
    </lineage>
</organism>
<dbReference type="EMBL" id="CP006773">
    <property type="protein sequence ID" value="AHD01664.1"/>
    <property type="molecule type" value="Genomic_DNA"/>
</dbReference>
<sequence length="151" mass="16255">MTLVLRAATPLDAGSAGEILYRFQQDTEWMPKLYTSAEAVSFCGQMIDRGWVTVAVRHRRVLGFLARDGAEVCALYLAPGACGQGAGKALLDAAKAAAPRLVLHTFAANARAQRFYQREGFAETGRADGASNEEGLPAITYEWRSCQEAAA</sequence>
<dbReference type="STRING" id="999552.METH_14020"/>
<dbReference type="GO" id="GO:0016747">
    <property type="term" value="F:acyltransferase activity, transferring groups other than amino-acyl groups"/>
    <property type="evidence" value="ECO:0007669"/>
    <property type="project" value="InterPro"/>
</dbReference>
<dbReference type="Pfam" id="PF13508">
    <property type="entry name" value="Acetyltransf_7"/>
    <property type="match status" value="1"/>
</dbReference>
<keyword evidence="2" id="KW-0808">Transferase</keyword>
<evidence type="ECO:0000313" key="2">
    <source>
        <dbReference type="EMBL" id="AHD01664.1"/>
    </source>
</evidence>
<dbReference type="InterPro" id="IPR000182">
    <property type="entry name" value="GNAT_dom"/>
</dbReference>
<evidence type="ECO:0000313" key="3">
    <source>
        <dbReference type="Proteomes" id="UP000018780"/>
    </source>
</evidence>
<dbReference type="OrthoDB" id="9797417at2"/>
<protein>
    <submittedName>
        <fullName evidence="2">GCN5 family acetyltransferase</fullName>
    </submittedName>
</protein>
<keyword evidence="3" id="KW-1185">Reference proteome</keyword>
<dbReference type="Proteomes" id="UP000018780">
    <property type="component" value="Chromosome"/>
</dbReference>
<dbReference type="PROSITE" id="PS51186">
    <property type="entry name" value="GNAT"/>
    <property type="match status" value="1"/>
</dbReference>
<accession>V9VVB8</accession>
<dbReference type="InterPro" id="IPR050276">
    <property type="entry name" value="MshD_Acetyltransferase"/>
</dbReference>
<dbReference type="AlphaFoldDB" id="V9VVB8"/>
<dbReference type="HOGENOM" id="CLU_013985_21_1_5"/>
<dbReference type="PANTHER" id="PTHR43617">
    <property type="entry name" value="L-AMINO ACID N-ACETYLTRANSFERASE"/>
    <property type="match status" value="1"/>
</dbReference>